<keyword evidence="1" id="KW-0812">Transmembrane</keyword>
<evidence type="ECO:0000313" key="3">
    <source>
        <dbReference type="Proteomes" id="UP000184275"/>
    </source>
</evidence>
<evidence type="ECO:0000313" key="2">
    <source>
        <dbReference type="EMBL" id="SHL07589.1"/>
    </source>
</evidence>
<name>A0A1M6XP14_9BACT</name>
<dbReference type="EMBL" id="FRAW01000033">
    <property type="protein sequence ID" value="SHL07589.1"/>
    <property type="molecule type" value="Genomic_DNA"/>
</dbReference>
<gene>
    <name evidence="2" type="ORF">SAMN05720469_13312</name>
</gene>
<keyword evidence="3" id="KW-1185">Reference proteome</keyword>
<dbReference type="RefSeq" id="WP_143159475.1">
    <property type="nucleotide sequence ID" value="NZ_JAQYFD010000161.1"/>
</dbReference>
<dbReference type="Proteomes" id="UP000184275">
    <property type="component" value="Unassembled WGS sequence"/>
</dbReference>
<evidence type="ECO:0008006" key="4">
    <source>
        <dbReference type="Google" id="ProtNLM"/>
    </source>
</evidence>
<proteinExistence type="predicted"/>
<keyword evidence="1" id="KW-0472">Membrane</keyword>
<protein>
    <recommendedName>
        <fullName evidence="4">PEGA domain-containing protein</fullName>
    </recommendedName>
</protein>
<feature type="transmembrane region" description="Helical" evidence="1">
    <location>
        <begin position="451"/>
        <end position="471"/>
    </location>
</feature>
<accession>A0A1M6XP14</accession>
<reference evidence="3" key="1">
    <citation type="submission" date="2016-11" db="EMBL/GenBank/DDBJ databases">
        <authorList>
            <person name="Varghese N."/>
            <person name="Submissions S."/>
        </authorList>
    </citation>
    <scope>NUCLEOTIDE SEQUENCE [LARGE SCALE GENOMIC DNA]</scope>
    <source>
        <strain evidence="3">UWOS</strain>
    </source>
</reference>
<organism evidence="2 3">
    <name type="scientific">Fibrobacter intestinalis</name>
    <dbReference type="NCBI Taxonomy" id="28122"/>
    <lineage>
        <taxon>Bacteria</taxon>
        <taxon>Pseudomonadati</taxon>
        <taxon>Fibrobacterota</taxon>
        <taxon>Fibrobacteria</taxon>
        <taxon>Fibrobacterales</taxon>
        <taxon>Fibrobacteraceae</taxon>
        <taxon>Fibrobacter</taxon>
    </lineage>
</organism>
<feature type="transmembrane region" description="Helical" evidence="1">
    <location>
        <begin position="389"/>
        <end position="408"/>
    </location>
</feature>
<evidence type="ECO:0000256" key="1">
    <source>
        <dbReference type="SAM" id="Phobius"/>
    </source>
</evidence>
<sequence>MARDVPVRYVLANESVEQDAKFVKIAKDTVYLLPLDSAEIAEIQKKDEALLKQLEPDSVEEENQTGDMESDQNLNPLEAAEDSAMVADSLARVDSLARADSLAKAQADSAKIAAASDFEAALLAQEKQAMEDSLAKEKAMADSIAAVSDSIRAVERQDSLDKIAAIPIEQKYIKIFKYELMRMTNLESGEAVNLSLSDFVFPELDDEEEPIYPEGNANLRVTSYPDSCEIYINGESLELFAPDTIRKIKPGKYTVSVRKMLKGVDWWGSKTIKINADSLNVVHIEVERPTTKLTVATIPDGVEVYVDEQPNESILPEYLTDVAIETEPSVQKIIYLRKVGYLDTALAVEVKAFMPNPVYVELEAVDNASVVEMQREYDRERAKRRIGRGLLWSSIAPIIAGGVFWYLAERDWSDAADKKSAYNKSAFESPDTQKLLKKNKDLNDSGDTKGLIGLGFGVVGVGLFVTGFVLAF</sequence>
<keyword evidence="1" id="KW-1133">Transmembrane helix</keyword>
<dbReference type="AlphaFoldDB" id="A0A1M6XP14"/>